<dbReference type="Pfam" id="PF08840">
    <property type="entry name" value="BAAT_C"/>
    <property type="match status" value="1"/>
</dbReference>
<dbReference type="InParanoid" id="A0A151GW21"/>
<feature type="domain" description="BAAT/Acyl-CoA thioester hydrolase C-terminal" evidence="1">
    <location>
        <begin position="221"/>
        <end position="270"/>
    </location>
</feature>
<evidence type="ECO:0000313" key="2">
    <source>
        <dbReference type="EMBL" id="KYK61299.1"/>
    </source>
</evidence>
<dbReference type="InterPro" id="IPR029058">
    <property type="entry name" value="AB_hydrolase_fold"/>
</dbReference>
<dbReference type="STRING" id="98403.A0A151GW21"/>
<dbReference type="SUPFAM" id="SSF53474">
    <property type="entry name" value="alpha/beta-Hydrolases"/>
    <property type="match status" value="1"/>
</dbReference>
<evidence type="ECO:0000313" key="3">
    <source>
        <dbReference type="Proteomes" id="UP000076580"/>
    </source>
</evidence>
<keyword evidence="3" id="KW-1185">Reference proteome</keyword>
<dbReference type="Proteomes" id="UP000076580">
    <property type="component" value="Chromosome 01"/>
</dbReference>
<sequence length="413" mass="45824">MHQLSTDGEFAFILEEMLSLSNNFGANTGEVLRAASRITAGDFESFHDEFKLLADGIHDQAVSINGTRFPVSAREAYFRSASYYRAADFFLHGNTSDPRIYSLWEAALDDFDRALELLPTLAQRVRVSANNFTVPVIFYEPPVRSTESDKGDSSGKQKIPTVVVGNGFDSSQEELYHFLGRSILDRGWNFVSYEGPGQPTVRRQQNLGFMANWWEVVTPVVNYLSQRPDVDVDRVALVGVSFGGTLAPLAASREHRLSAVLAIDGVTSLFASIEKQFPPEMMQLYRSGRRAAFDETLLSVMENGTYPSQLRWAIGQSLFAFDTRSPYEAFSRLGEIVADAEVLRKVTCPTFVAAGDNDSMAPGQAEEMAKLLSDRGTYHQFKARLGAGEHCQLGAEAQLAQVGLDWLAEVWDR</sequence>
<organism evidence="2 3">
    <name type="scientific">Drechmeria coniospora</name>
    <name type="common">Nematophagous fungus</name>
    <name type="synonym">Meria coniospora</name>
    <dbReference type="NCBI Taxonomy" id="98403"/>
    <lineage>
        <taxon>Eukaryota</taxon>
        <taxon>Fungi</taxon>
        <taxon>Dikarya</taxon>
        <taxon>Ascomycota</taxon>
        <taxon>Pezizomycotina</taxon>
        <taxon>Sordariomycetes</taxon>
        <taxon>Hypocreomycetidae</taxon>
        <taxon>Hypocreales</taxon>
        <taxon>Ophiocordycipitaceae</taxon>
        <taxon>Drechmeria</taxon>
    </lineage>
</organism>
<dbReference type="PANTHER" id="PTHR22946:SF12">
    <property type="entry name" value="CONIDIAL PIGMENT BIOSYNTHESIS PROTEIN AYG1 (AFU_ORTHOLOGUE AFUA_2G17550)"/>
    <property type="match status" value="1"/>
</dbReference>
<dbReference type="Gene3D" id="3.40.50.1820">
    <property type="entry name" value="alpha/beta hydrolase"/>
    <property type="match status" value="1"/>
</dbReference>
<accession>A0A151GW21</accession>
<dbReference type="InterPro" id="IPR050261">
    <property type="entry name" value="FrsA_esterase"/>
</dbReference>
<dbReference type="InterPro" id="IPR014940">
    <property type="entry name" value="BAAT_C"/>
</dbReference>
<proteinExistence type="predicted"/>
<dbReference type="Gene3D" id="1.20.1440.110">
    <property type="entry name" value="acylaminoacyl peptidase"/>
    <property type="match status" value="1"/>
</dbReference>
<comment type="caution">
    <text evidence="2">The sequence shown here is derived from an EMBL/GenBank/DDBJ whole genome shotgun (WGS) entry which is preliminary data.</text>
</comment>
<dbReference type="RefSeq" id="XP_040660651.1">
    <property type="nucleotide sequence ID" value="XM_040799768.1"/>
</dbReference>
<dbReference type="EMBL" id="LAYC01000001">
    <property type="protein sequence ID" value="KYK61299.1"/>
    <property type="molecule type" value="Genomic_DNA"/>
</dbReference>
<name>A0A151GW21_DRECN</name>
<evidence type="ECO:0000259" key="1">
    <source>
        <dbReference type="Pfam" id="PF08840"/>
    </source>
</evidence>
<dbReference type="AlphaFoldDB" id="A0A151GW21"/>
<dbReference type="GeneID" id="63715084"/>
<reference evidence="2 3" key="1">
    <citation type="journal article" date="2016" name="Sci. Rep.">
        <title>Insights into Adaptations to a Near-Obligate Nematode Endoparasitic Lifestyle from the Finished Genome of Drechmeria coniospora.</title>
        <authorList>
            <person name="Zhang L."/>
            <person name="Zhou Z."/>
            <person name="Guo Q."/>
            <person name="Fokkens L."/>
            <person name="Miskei M."/>
            <person name="Pocsi I."/>
            <person name="Zhang W."/>
            <person name="Chen M."/>
            <person name="Wang L."/>
            <person name="Sun Y."/>
            <person name="Donzelli B.G."/>
            <person name="Gibson D.M."/>
            <person name="Nelson D.R."/>
            <person name="Luo J.G."/>
            <person name="Rep M."/>
            <person name="Liu H."/>
            <person name="Yang S."/>
            <person name="Wang J."/>
            <person name="Krasnoff S.B."/>
            <person name="Xu Y."/>
            <person name="Molnar I."/>
            <person name="Lin M."/>
        </authorList>
    </citation>
    <scope>NUCLEOTIDE SEQUENCE [LARGE SCALE GENOMIC DNA]</scope>
    <source>
        <strain evidence="2 3">ARSEF 6962</strain>
    </source>
</reference>
<gene>
    <name evidence="2" type="ORF">DCS_02441</name>
</gene>
<protein>
    <recommendedName>
        <fullName evidence="1">BAAT/Acyl-CoA thioester hydrolase C-terminal domain-containing protein</fullName>
    </recommendedName>
</protein>
<dbReference type="PANTHER" id="PTHR22946">
    <property type="entry name" value="DIENELACTONE HYDROLASE DOMAIN-CONTAINING PROTEIN-RELATED"/>
    <property type="match status" value="1"/>
</dbReference>